<evidence type="ECO:0000313" key="2">
    <source>
        <dbReference type="Proteomes" id="UP000485058"/>
    </source>
</evidence>
<reference evidence="1 2" key="1">
    <citation type="submission" date="2020-02" db="EMBL/GenBank/DDBJ databases">
        <title>Draft genome sequence of Haematococcus lacustris strain NIES-144.</title>
        <authorList>
            <person name="Morimoto D."/>
            <person name="Nakagawa S."/>
            <person name="Yoshida T."/>
            <person name="Sawayama S."/>
        </authorList>
    </citation>
    <scope>NUCLEOTIDE SEQUENCE [LARGE SCALE GENOMIC DNA]</scope>
    <source>
        <strain evidence="1 2">NIES-144</strain>
    </source>
</reference>
<dbReference type="EMBL" id="BLLF01002448">
    <property type="protein sequence ID" value="GFH24121.1"/>
    <property type="molecule type" value="Genomic_DNA"/>
</dbReference>
<protein>
    <submittedName>
        <fullName evidence="1">Uncharacterized protein</fullName>
    </submittedName>
</protein>
<accession>A0A699ZPG0</accession>
<proteinExistence type="predicted"/>
<keyword evidence="2" id="KW-1185">Reference proteome</keyword>
<name>A0A699ZPG0_HAELA</name>
<feature type="non-terminal residue" evidence="1">
    <location>
        <position position="58"/>
    </location>
</feature>
<dbReference type="AlphaFoldDB" id="A0A699ZPG0"/>
<dbReference type="Proteomes" id="UP000485058">
    <property type="component" value="Unassembled WGS sequence"/>
</dbReference>
<sequence length="58" mass="6258">VHSKVLEVAAVLGLAPAQAGDVVCRNPRLLAQDPRLWQTNLDTLISSLRVPRSVARDA</sequence>
<organism evidence="1 2">
    <name type="scientific">Haematococcus lacustris</name>
    <name type="common">Green alga</name>
    <name type="synonym">Haematococcus pluvialis</name>
    <dbReference type="NCBI Taxonomy" id="44745"/>
    <lineage>
        <taxon>Eukaryota</taxon>
        <taxon>Viridiplantae</taxon>
        <taxon>Chlorophyta</taxon>
        <taxon>core chlorophytes</taxon>
        <taxon>Chlorophyceae</taxon>
        <taxon>CS clade</taxon>
        <taxon>Chlamydomonadales</taxon>
        <taxon>Haematococcaceae</taxon>
        <taxon>Haematococcus</taxon>
    </lineage>
</organism>
<gene>
    <name evidence="1" type="ORF">HaLaN_21852</name>
</gene>
<feature type="non-terminal residue" evidence="1">
    <location>
        <position position="1"/>
    </location>
</feature>
<evidence type="ECO:0000313" key="1">
    <source>
        <dbReference type="EMBL" id="GFH24121.1"/>
    </source>
</evidence>
<comment type="caution">
    <text evidence="1">The sequence shown here is derived from an EMBL/GenBank/DDBJ whole genome shotgun (WGS) entry which is preliminary data.</text>
</comment>